<accession>A0ABQ5VPK0</accession>
<dbReference type="EMBL" id="BSNL01000007">
    <property type="protein sequence ID" value="GLQ29132.1"/>
    <property type="molecule type" value="Genomic_DNA"/>
</dbReference>
<comment type="caution">
    <text evidence="1">The sequence shown here is derived from an EMBL/GenBank/DDBJ whole genome shotgun (WGS) entry which is preliminary data.</text>
</comment>
<evidence type="ECO:0000313" key="2">
    <source>
        <dbReference type="Proteomes" id="UP001161388"/>
    </source>
</evidence>
<dbReference type="Proteomes" id="UP001161388">
    <property type="component" value="Unassembled WGS sequence"/>
</dbReference>
<evidence type="ECO:0000313" key="1">
    <source>
        <dbReference type="EMBL" id="GLQ29132.1"/>
    </source>
</evidence>
<reference evidence="1" key="2">
    <citation type="submission" date="2023-01" db="EMBL/GenBank/DDBJ databases">
        <title>Draft genome sequence of Sulfitobacter pacificus strain NBRC 109915.</title>
        <authorList>
            <person name="Sun Q."/>
            <person name="Mori K."/>
        </authorList>
    </citation>
    <scope>NUCLEOTIDE SEQUENCE</scope>
    <source>
        <strain evidence="1">NBRC 109915</strain>
    </source>
</reference>
<name>A0ABQ5VPK0_9RHOB</name>
<protein>
    <submittedName>
        <fullName evidence="1">Uncharacterized protein</fullName>
    </submittedName>
</protein>
<reference evidence="1" key="1">
    <citation type="journal article" date="2014" name="Int. J. Syst. Evol. Microbiol.">
        <title>Complete genome of a new Firmicutes species belonging to the dominant human colonic microbiota ('Ruminococcus bicirculans') reveals two chromosomes and a selective capacity to utilize plant glucans.</title>
        <authorList>
            <consortium name="NISC Comparative Sequencing Program"/>
            <person name="Wegmann U."/>
            <person name="Louis P."/>
            <person name="Goesmann A."/>
            <person name="Henrissat B."/>
            <person name="Duncan S.H."/>
            <person name="Flint H.J."/>
        </authorList>
    </citation>
    <scope>NUCLEOTIDE SEQUENCE</scope>
    <source>
        <strain evidence="1">NBRC 109915</strain>
    </source>
</reference>
<sequence length="91" mass="10198">MALKHPSGFVQSQAPSGAIKQLRPENILQLPQAPRDSWLCDVEPVCRNRNAFGARDFKKTTHVSQPEMSIPIHNQNGISLANNINIRKQKL</sequence>
<proteinExistence type="predicted"/>
<keyword evidence="2" id="KW-1185">Reference proteome</keyword>
<organism evidence="1 2">
    <name type="scientific">Sulfitobacter pacificus</name>
    <dbReference type="NCBI Taxonomy" id="1499314"/>
    <lineage>
        <taxon>Bacteria</taxon>
        <taxon>Pseudomonadati</taxon>
        <taxon>Pseudomonadota</taxon>
        <taxon>Alphaproteobacteria</taxon>
        <taxon>Rhodobacterales</taxon>
        <taxon>Roseobacteraceae</taxon>
        <taxon>Sulfitobacter</taxon>
    </lineage>
</organism>
<gene>
    <name evidence="1" type="ORF">GCM10007927_39350</name>
</gene>